<dbReference type="CDD" id="cd00180">
    <property type="entry name" value="PKc"/>
    <property type="match status" value="1"/>
</dbReference>
<organism evidence="2 3">
    <name type="scientific">Lophiostoma macrostomum CBS 122681</name>
    <dbReference type="NCBI Taxonomy" id="1314788"/>
    <lineage>
        <taxon>Eukaryota</taxon>
        <taxon>Fungi</taxon>
        <taxon>Dikarya</taxon>
        <taxon>Ascomycota</taxon>
        <taxon>Pezizomycotina</taxon>
        <taxon>Dothideomycetes</taxon>
        <taxon>Pleosporomycetidae</taxon>
        <taxon>Pleosporales</taxon>
        <taxon>Lophiostomataceae</taxon>
        <taxon>Lophiostoma</taxon>
    </lineage>
</organism>
<feature type="domain" description="Protein kinase" evidence="1">
    <location>
        <begin position="1"/>
        <end position="308"/>
    </location>
</feature>
<dbReference type="SUPFAM" id="SSF56112">
    <property type="entry name" value="Protein kinase-like (PK-like)"/>
    <property type="match status" value="1"/>
</dbReference>
<dbReference type="PANTHER" id="PTHR24361:SF785">
    <property type="entry name" value="DUAL SPECIFICITY MITOGEN-ACTIVATED PROTEIN KINASE KINASE 1"/>
    <property type="match status" value="1"/>
</dbReference>
<dbReference type="GO" id="GO:0005524">
    <property type="term" value="F:ATP binding"/>
    <property type="evidence" value="ECO:0007669"/>
    <property type="project" value="InterPro"/>
</dbReference>
<dbReference type="Pfam" id="PF00069">
    <property type="entry name" value="Pkinase"/>
    <property type="match status" value="1"/>
</dbReference>
<evidence type="ECO:0000313" key="2">
    <source>
        <dbReference type="EMBL" id="KAF2655491.1"/>
    </source>
</evidence>
<feature type="non-terminal residue" evidence="2">
    <location>
        <position position="1"/>
    </location>
</feature>
<dbReference type="PROSITE" id="PS00108">
    <property type="entry name" value="PROTEIN_KINASE_ST"/>
    <property type="match status" value="1"/>
</dbReference>
<dbReference type="OrthoDB" id="310217at2759"/>
<dbReference type="SMART" id="SM00220">
    <property type="entry name" value="S_TKc"/>
    <property type="match status" value="1"/>
</dbReference>
<dbReference type="PROSITE" id="PS50011">
    <property type="entry name" value="PROTEIN_KINASE_DOM"/>
    <property type="match status" value="1"/>
</dbReference>
<dbReference type="InterPro" id="IPR008271">
    <property type="entry name" value="Ser/Thr_kinase_AS"/>
</dbReference>
<dbReference type="Gene3D" id="1.10.510.10">
    <property type="entry name" value="Transferase(Phosphotransferase) domain 1"/>
    <property type="match status" value="1"/>
</dbReference>
<keyword evidence="2" id="KW-0418">Kinase</keyword>
<feature type="non-terminal residue" evidence="2">
    <location>
        <position position="322"/>
    </location>
</feature>
<dbReference type="EMBL" id="MU004348">
    <property type="protein sequence ID" value="KAF2655491.1"/>
    <property type="molecule type" value="Genomic_DNA"/>
</dbReference>
<evidence type="ECO:0000313" key="3">
    <source>
        <dbReference type="Proteomes" id="UP000799324"/>
    </source>
</evidence>
<sequence>KIGEGSDGAIEKFKHRRIKGKFIVVKMPVEGKDSYRKAIQDEIRVMKNLQHPNIVHLLGYDEHWIPYGPALFYEFCQYGDIFTYHTRLVETYGSVPEETLWKFFADVSKALNYLHNELNIALIHGDMKPENVLIVKSSDCFEVLPRTPLFKIADLARAVPYSPEYRQWTKFNGTPEYAPPPAERRLGVTPAFDTWGLGATLQQLALGVMPILRWETFVKHCPELQRMEPAKLAEQDPQQQHWRDIIPCVYRPLNVTTEQLKQNWDWSPRRKATQYSNALNRWYSMCMEADPDQRITAAELVKRLVPVAERQISVLVAKRKRE</sequence>
<dbReference type="AlphaFoldDB" id="A0A6A6T8D4"/>
<dbReference type="Proteomes" id="UP000799324">
    <property type="component" value="Unassembled WGS sequence"/>
</dbReference>
<dbReference type="InterPro" id="IPR000719">
    <property type="entry name" value="Prot_kinase_dom"/>
</dbReference>
<dbReference type="GO" id="GO:0005737">
    <property type="term" value="C:cytoplasm"/>
    <property type="evidence" value="ECO:0007669"/>
    <property type="project" value="TreeGrafter"/>
</dbReference>
<dbReference type="InterPro" id="IPR053235">
    <property type="entry name" value="Ser_Thr_kinase"/>
</dbReference>
<dbReference type="Gene3D" id="3.30.200.20">
    <property type="entry name" value="Phosphorylase Kinase, domain 1"/>
    <property type="match status" value="1"/>
</dbReference>
<gene>
    <name evidence="2" type="ORF">K491DRAFT_565460</name>
</gene>
<protein>
    <submittedName>
        <fullName evidence="2">Kinase-like protein</fullName>
    </submittedName>
</protein>
<name>A0A6A6T8D4_9PLEO</name>
<keyword evidence="2" id="KW-0808">Transferase</keyword>
<keyword evidence="3" id="KW-1185">Reference proteome</keyword>
<dbReference type="PANTHER" id="PTHR24361">
    <property type="entry name" value="MITOGEN-ACTIVATED KINASE KINASE KINASE"/>
    <property type="match status" value="1"/>
</dbReference>
<dbReference type="GO" id="GO:0004674">
    <property type="term" value="F:protein serine/threonine kinase activity"/>
    <property type="evidence" value="ECO:0007669"/>
    <property type="project" value="TreeGrafter"/>
</dbReference>
<dbReference type="InterPro" id="IPR011009">
    <property type="entry name" value="Kinase-like_dom_sf"/>
</dbReference>
<proteinExistence type="predicted"/>
<reference evidence="2" key="1">
    <citation type="journal article" date="2020" name="Stud. Mycol.">
        <title>101 Dothideomycetes genomes: a test case for predicting lifestyles and emergence of pathogens.</title>
        <authorList>
            <person name="Haridas S."/>
            <person name="Albert R."/>
            <person name="Binder M."/>
            <person name="Bloem J."/>
            <person name="Labutti K."/>
            <person name="Salamov A."/>
            <person name="Andreopoulos B."/>
            <person name="Baker S."/>
            <person name="Barry K."/>
            <person name="Bills G."/>
            <person name="Bluhm B."/>
            <person name="Cannon C."/>
            <person name="Castanera R."/>
            <person name="Culley D."/>
            <person name="Daum C."/>
            <person name="Ezra D."/>
            <person name="Gonzalez J."/>
            <person name="Henrissat B."/>
            <person name="Kuo A."/>
            <person name="Liang C."/>
            <person name="Lipzen A."/>
            <person name="Lutzoni F."/>
            <person name="Magnuson J."/>
            <person name="Mondo S."/>
            <person name="Nolan M."/>
            <person name="Ohm R."/>
            <person name="Pangilinan J."/>
            <person name="Park H.-J."/>
            <person name="Ramirez L."/>
            <person name="Alfaro M."/>
            <person name="Sun H."/>
            <person name="Tritt A."/>
            <person name="Yoshinaga Y."/>
            <person name="Zwiers L.-H."/>
            <person name="Turgeon B."/>
            <person name="Goodwin S."/>
            <person name="Spatafora J."/>
            <person name="Crous P."/>
            <person name="Grigoriev I."/>
        </authorList>
    </citation>
    <scope>NUCLEOTIDE SEQUENCE</scope>
    <source>
        <strain evidence="2">CBS 122681</strain>
    </source>
</reference>
<evidence type="ECO:0000259" key="1">
    <source>
        <dbReference type="PROSITE" id="PS50011"/>
    </source>
</evidence>
<accession>A0A6A6T8D4</accession>